<feature type="non-terminal residue" evidence="3">
    <location>
        <position position="138"/>
    </location>
</feature>
<feature type="compositionally biased region" description="Low complexity" evidence="2">
    <location>
        <begin position="43"/>
        <end position="54"/>
    </location>
</feature>
<dbReference type="Proteomes" id="UP000234681">
    <property type="component" value="Chromosome 9"/>
</dbReference>
<dbReference type="EMBL" id="CH473987">
    <property type="protein sequence ID" value="EDM18631.1"/>
    <property type="molecule type" value="Genomic_DNA"/>
</dbReference>
<dbReference type="PANTHER" id="PTHR13968">
    <property type="entry name" value="HETEROGENEOUS NUCLEAR RIBONUCLEOPROTEIN"/>
    <property type="match status" value="1"/>
</dbReference>
<dbReference type="AlphaFoldDB" id="A6JJA1"/>
<feature type="region of interest" description="Disordered" evidence="2">
    <location>
        <begin position="83"/>
        <end position="138"/>
    </location>
</feature>
<dbReference type="PANTHER" id="PTHR13968:SF3">
    <property type="entry name" value="HETEROGENEOUS NUCLEAR RIBONUCLEOPROTEINS C1_C2"/>
    <property type="match status" value="1"/>
</dbReference>
<dbReference type="GO" id="GO:0003723">
    <property type="term" value="F:RNA binding"/>
    <property type="evidence" value="ECO:0007669"/>
    <property type="project" value="UniProtKB-KW"/>
</dbReference>
<protein>
    <submittedName>
        <fullName evidence="3">RCG64433</fullName>
    </submittedName>
</protein>
<feature type="compositionally biased region" description="Acidic residues" evidence="2">
    <location>
        <begin position="120"/>
        <end position="138"/>
    </location>
</feature>
<accession>A6JJA1</accession>
<proteinExistence type="predicted"/>
<evidence type="ECO:0000313" key="4">
    <source>
        <dbReference type="Proteomes" id="UP000234681"/>
    </source>
</evidence>
<keyword evidence="1" id="KW-0694">RNA-binding</keyword>
<name>A6JJA1_RAT</name>
<dbReference type="InterPro" id="IPR051186">
    <property type="entry name" value="RRM_HNRPC/RALY_subfam"/>
</dbReference>
<organism evidence="3 4">
    <name type="scientific">Rattus norvegicus</name>
    <name type="common">Rat</name>
    <dbReference type="NCBI Taxonomy" id="10116"/>
    <lineage>
        <taxon>Eukaryota</taxon>
        <taxon>Metazoa</taxon>
        <taxon>Chordata</taxon>
        <taxon>Craniata</taxon>
        <taxon>Vertebrata</taxon>
        <taxon>Euteleostomi</taxon>
        <taxon>Mammalia</taxon>
        <taxon>Eutheria</taxon>
        <taxon>Euarchontoglires</taxon>
        <taxon>Glires</taxon>
        <taxon>Rodentia</taxon>
        <taxon>Myomorpha</taxon>
        <taxon>Muroidea</taxon>
        <taxon>Muridae</taxon>
        <taxon>Murinae</taxon>
        <taxon>Rattus</taxon>
    </lineage>
</organism>
<evidence type="ECO:0000256" key="2">
    <source>
        <dbReference type="SAM" id="MobiDB-lite"/>
    </source>
</evidence>
<gene>
    <name evidence="3" type="ORF">rCG_64433</name>
</gene>
<sequence>MNGSSICLAYDFQRDYYVRIYSYLTPAVPSKRQHVLGQSRFNSMSGQRGSSSKSGKMKGDDLQAMMKELIQLKQKVDSLLESLGGWGTKQTRRDNDDGQSSASMEKDETAARTESKADADDSAEESDLLDDDDNEDEG</sequence>
<evidence type="ECO:0000313" key="3">
    <source>
        <dbReference type="EMBL" id="EDM18631.1"/>
    </source>
</evidence>
<reference evidence="3 4" key="1">
    <citation type="submission" date="2005-09" db="EMBL/GenBank/DDBJ databases">
        <authorList>
            <person name="Mural R.J."/>
            <person name="Li P.W."/>
            <person name="Adams M.D."/>
            <person name="Amanatides P.G."/>
            <person name="Baden-Tillson H."/>
            <person name="Barnstead M."/>
            <person name="Chin S.H."/>
            <person name="Dew I."/>
            <person name="Evans C.A."/>
            <person name="Ferriera S."/>
            <person name="Flanigan M."/>
            <person name="Fosler C."/>
            <person name="Glodek A."/>
            <person name="Gu Z."/>
            <person name="Holt R.A."/>
            <person name="Jennings D."/>
            <person name="Kraft C.L."/>
            <person name="Lu F."/>
            <person name="Nguyen T."/>
            <person name="Nusskern D.R."/>
            <person name="Pfannkoch C.M."/>
            <person name="Sitter C."/>
            <person name="Sutton G.G."/>
            <person name="Venter J.C."/>
            <person name="Wang Z."/>
            <person name="Woodage T."/>
            <person name="Zheng X.H."/>
            <person name="Zhong F."/>
        </authorList>
    </citation>
    <scope>NUCLEOTIDE SEQUENCE [LARGE SCALE GENOMIC DNA]</scope>
    <source>
        <strain>BN</strain>
        <strain evidence="4">Sprague-Dawley</strain>
    </source>
</reference>
<feature type="compositionally biased region" description="Basic and acidic residues" evidence="2">
    <location>
        <begin position="104"/>
        <end position="119"/>
    </location>
</feature>
<evidence type="ECO:0000256" key="1">
    <source>
        <dbReference type="ARBA" id="ARBA00022884"/>
    </source>
</evidence>
<feature type="region of interest" description="Disordered" evidence="2">
    <location>
        <begin position="35"/>
        <end position="66"/>
    </location>
</feature>